<sequence>MAAIGYVTHNPERDSYKGSLKTLTIACGIELVPNGEKADDKQPDFRIFTDERTEIGAGWKRTGKNSGRPYVSLTFAAPELGPKRLYANLGPAAGQDDSSVYAIIWNPEG</sequence>
<dbReference type="InterPro" id="IPR007948">
    <property type="entry name" value="DUF736"/>
</dbReference>
<dbReference type="Pfam" id="PF05284">
    <property type="entry name" value="DUF736"/>
    <property type="match status" value="1"/>
</dbReference>
<dbReference type="EMBL" id="JABFCX010000003">
    <property type="protein sequence ID" value="NNU17533.1"/>
    <property type="molecule type" value="Genomic_DNA"/>
</dbReference>
<dbReference type="AlphaFoldDB" id="A0A7Y3RNV8"/>
<evidence type="ECO:0000313" key="1">
    <source>
        <dbReference type="EMBL" id="NNU17533.1"/>
    </source>
</evidence>
<dbReference type="RefSeq" id="WP_173201040.1">
    <property type="nucleotide sequence ID" value="NZ_JABFCX010000003.1"/>
</dbReference>
<comment type="caution">
    <text evidence="1">The sequence shown here is derived from an EMBL/GenBank/DDBJ whole genome shotgun (WGS) entry which is preliminary data.</text>
</comment>
<organism evidence="1 2">
    <name type="scientific">Parvularcula mediterranea</name>
    <dbReference type="NCBI Taxonomy" id="2732508"/>
    <lineage>
        <taxon>Bacteria</taxon>
        <taxon>Pseudomonadati</taxon>
        <taxon>Pseudomonadota</taxon>
        <taxon>Alphaproteobacteria</taxon>
        <taxon>Parvularculales</taxon>
        <taxon>Parvularculaceae</taxon>
        <taxon>Parvularcula</taxon>
    </lineage>
</organism>
<name>A0A7Y3RNV8_9PROT</name>
<reference evidence="1 2" key="1">
    <citation type="submission" date="2020-05" db="EMBL/GenBank/DDBJ databases">
        <title>Parvularcula mediterraneae sp. nov., isolated from polypropylene straw from shallow seawater of the seashore of Laganas in Zakynthos island, Greece.</title>
        <authorList>
            <person name="Szabo I."/>
            <person name="Al-Omari J."/>
            <person name="Rado J."/>
            <person name="Szerdahelyi G.S."/>
        </authorList>
    </citation>
    <scope>NUCLEOTIDE SEQUENCE [LARGE SCALE GENOMIC DNA]</scope>
    <source>
        <strain evidence="1 2">ZS-1/3</strain>
    </source>
</reference>
<proteinExistence type="predicted"/>
<protein>
    <submittedName>
        <fullName evidence="1">DUF736 domain-containing protein</fullName>
    </submittedName>
</protein>
<dbReference type="Proteomes" id="UP000536835">
    <property type="component" value="Unassembled WGS sequence"/>
</dbReference>
<accession>A0A7Y3RNV8</accession>
<gene>
    <name evidence="1" type="ORF">HK107_14465</name>
</gene>
<keyword evidence="2" id="KW-1185">Reference proteome</keyword>
<evidence type="ECO:0000313" key="2">
    <source>
        <dbReference type="Proteomes" id="UP000536835"/>
    </source>
</evidence>